<gene>
    <name evidence="1" type="ORF">RRG08_064135</name>
</gene>
<dbReference type="Proteomes" id="UP001283361">
    <property type="component" value="Unassembled WGS sequence"/>
</dbReference>
<accession>A0AAE0ZN76</accession>
<dbReference type="EMBL" id="JAWDGP010003667">
    <property type="protein sequence ID" value="KAK3771881.1"/>
    <property type="molecule type" value="Genomic_DNA"/>
</dbReference>
<protein>
    <submittedName>
        <fullName evidence="1">Uncharacterized protein</fullName>
    </submittedName>
</protein>
<organism evidence="1 2">
    <name type="scientific">Elysia crispata</name>
    <name type="common">lettuce slug</name>
    <dbReference type="NCBI Taxonomy" id="231223"/>
    <lineage>
        <taxon>Eukaryota</taxon>
        <taxon>Metazoa</taxon>
        <taxon>Spiralia</taxon>
        <taxon>Lophotrochozoa</taxon>
        <taxon>Mollusca</taxon>
        <taxon>Gastropoda</taxon>
        <taxon>Heterobranchia</taxon>
        <taxon>Euthyneura</taxon>
        <taxon>Panpulmonata</taxon>
        <taxon>Sacoglossa</taxon>
        <taxon>Placobranchoidea</taxon>
        <taxon>Plakobranchidae</taxon>
        <taxon>Elysia</taxon>
    </lineage>
</organism>
<reference evidence="1" key="1">
    <citation type="journal article" date="2023" name="G3 (Bethesda)">
        <title>A reference genome for the long-term kleptoplast-retaining sea slug Elysia crispata morphotype clarki.</title>
        <authorList>
            <person name="Eastman K.E."/>
            <person name="Pendleton A.L."/>
            <person name="Shaikh M.A."/>
            <person name="Suttiyut T."/>
            <person name="Ogas R."/>
            <person name="Tomko P."/>
            <person name="Gavelis G."/>
            <person name="Widhalm J.R."/>
            <person name="Wisecaver J.H."/>
        </authorList>
    </citation>
    <scope>NUCLEOTIDE SEQUENCE</scope>
    <source>
        <strain evidence="1">ECLA1</strain>
    </source>
</reference>
<evidence type="ECO:0000313" key="2">
    <source>
        <dbReference type="Proteomes" id="UP001283361"/>
    </source>
</evidence>
<keyword evidence="2" id="KW-1185">Reference proteome</keyword>
<dbReference type="AlphaFoldDB" id="A0AAE0ZN76"/>
<evidence type="ECO:0000313" key="1">
    <source>
        <dbReference type="EMBL" id="KAK3771881.1"/>
    </source>
</evidence>
<comment type="caution">
    <text evidence="1">The sequence shown here is derived from an EMBL/GenBank/DDBJ whole genome shotgun (WGS) entry which is preliminary data.</text>
</comment>
<sequence length="96" mass="11244">MVRYVLRATLCWPIFSEGHGIKIKRETRTHAAPHLVRLYPTAPESQFKPINKLSHGCPRRFCAVYYCQEQSRQDQPESDPQIAFQKLLHGYNDIIF</sequence>
<name>A0AAE0ZN76_9GAST</name>
<proteinExistence type="predicted"/>